<evidence type="ECO:0000313" key="1">
    <source>
        <dbReference type="EMBL" id="JAE11038.1"/>
    </source>
</evidence>
<protein>
    <submittedName>
        <fullName evidence="1">Uncharacterized protein</fullName>
    </submittedName>
</protein>
<name>A0A0A9FRX1_ARUDO</name>
<dbReference type="EMBL" id="GBRH01186858">
    <property type="protein sequence ID" value="JAE11038.1"/>
    <property type="molecule type" value="Transcribed_RNA"/>
</dbReference>
<dbReference type="AlphaFoldDB" id="A0A0A9FRX1"/>
<reference evidence="1" key="1">
    <citation type="submission" date="2014-09" db="EMBL/GenBank/DDBJ databases">
        <authorList>
            <person name="Magalhaes I.L.F."/>
            <person name="Oliveira U."/>
            <person name="Santos F.R."/>
            <person name="Vidigal T.H.D.A."/>
            <person name="Brescovit A.D."/>
            <person name="Santos A.J."/>
        </authorList>
    </citation>
    <scope>NUCLEOTIDE SEQUENCE</scope>
    <source>
        <tissue evidence="1">Shoot tissue taken approximately 20 cm above the soil surface</tissue>
    </source>
</reference>
<accession>A0A0A9FRX1</accession>
<proteinExistence type="predicted"/>
<reference evidence="1" key="2">
    <citation type="journal article" date="2015" name="Data Brief">
        <title>Shoot transcriptome of the giant reed, Arundo donax.</title>
        <authorList>
            <person name="Barrero R.A."/>
            <person name="Guerrero F.D."/>
            <person name="Moolhuijzen P."/>
            <person name="Goolsby J.A."/>
            <person name="Tidwell J."/>
            <person name="Bellgard S.E."/>
            <person name="Bellgard M.I."/>
        </authorList>
    </citation>
    <scope>NUCLEOTIDE SEQUENCE</scope>
    <source>
        <tissue evidence="1">Shoot tissue taken approximately 20 cm above the soil surface</tissue>
    </source>
</reference>
<sequence length="24" mass="2543">MCVRSLLLQNSSGSLINSVCASIF</sequence>
<organism evidence="1">
    <name type="scientific">Arundo donax</name>
    <name type="common">Giant reed</name>
    <name type="synonym">Donax arundinaceus</name>
    <dbReference type="NCBI Taxonomy" id="35708"/>
    <lineage>
        <taxon>Eukaryota</taxon>
        <taxon>Viridiplantae</taxon>
        <taxon>Streptophyta</taxon>
        <taxon>Embryophyta</taxon>
        <taxon>Tracheophyta</taxon>
        <taxon>Spermatophyta</taxon>
        <taxon>Magnoliopsida</taxon>
        <taxon>Liliopsida</taxon>
        <taxon>Poales</taxon>
        <taxon>Poaceae</taxon>
        <taxon>PACMAD clade</taxon>
        <taxon>Arundinoideae</taxon>
        <taxon>Arundineae</taxon>
        <taxon>Arundo</taxon>
    </lineage>
</organism>